<name>A0ACB7P046_9PEZI</name>
<proteinExistence type="predicted"/>
<evidence type="ECO:0000313" key="1">
    <source>
        <dbReference type="EMBL" id="KAH6627376.1"/>
    </source>
</evidence>
<evidence type="ECO:0000313" key="2">
    <source>
        <dbReference type="Proteomes" id="UP000724584"/>
    </source>
</evidence>
<gene>
    <name evidence="1" type="ORF">F5144DRAFT_651715</name>
</gene>
<accession>A0ACB7P046</accession>
<reference evidence="1 2" key="1">
    <citation type="journal article" date="2021" name="Nat. Commun.">
        <title>Genetic determinants of endophytism in the Arabidopsis root mycobiome.</title>
        <authorList>
            <person name="Mesny F."/>
            <person name="Miyauchi S."/>
            <person name="Thiergart T."/>
            <person name="Pickel B."/>
            <person name="Atanasova L."/>
            <person name="Karlsson M."/>
            <person name="Huettel B."/>
            <person name="Barry K.W."/>
            <person name="Haridas S."/>
            <person name="Chen C."/>
            <person name="Bauer D."/>
            <person name="Andreopoulos W."/>
            <person name="Pangilinan J."/>
            <person name="LaButti K."/>
            <person name="Riley R."/>
            <person name="Lipzen A."/>
            <person name="Clum A."/>
            <person name="Drula E."/>
            <person name="Henrissat B."/>
            <person name="Kohler A."/>
            <person name="Grigoriev I.V."/>
            <person name="Martin F.M."/>
            <person name="Hacquard S."/>
        </authorList>
    </citation>
    <scope>NUCLEOTIDE SEQUENCE [LARGE SCALE GENOMIC DNA]</scope>
    <source>
        <strain evidence="1 2">MPI-SDFR-AT-0079</strain>
    </source>
</reference>
<comment type="caution">
    <text evidence="1">The sequence shown here is derived from an EMBL/GenBank/DDBJ whole genome shotgun (WGS) entry which is preliminary data.</text>
</comment>
<sequence length="611" mass="66254">MHRRRRMVLLRSVIHIVPAAAAVLLLAFNGASHYIGGELAGWEDQDDQKLAALQFAAKVHELWMLFSLTSILVTYIRKELVFGDGFHDMSYLWSRDLWGIVAHKWQSRKKMASLVSLIVLCTLLGFTVGPSSAILMQPRPEEWPAGGTSFWIDRSLDELYPTTMNASASISHCLTDTSDLTCPAGDWQTLRQLYFSYWGSRYSQRVLNSKVRGPANTQNELLYRDAYTLSSVALAPVADAAAELLRLWIRAARIERSRLRHNLDVIFNVFTKQPMVFARCESSSPTAPGVQLPVLSSIPRVVGLVEHAMEAQSLSYDDGFASFAALRDDLGLVLNASAGAGSLPSIFWIGDPALLERVNASISAVVAIPRDGNSPAASLYGCSITAALGDTATETRASNMKILGSAGMWNGSGPAIPGYGEIIIENILTTLIANGIARTNYHAGVRWDLLKDPVNPVNLWRGGGWTSEILPRGGGVGKGGQAFHDPTNTTGNSRFTLEVKAKGYAYSASGKTQLVVMVVLGTYVAVVVAHVAISLRTKWSPAVWGSPPEVAALALNSAPPAVFRNTGAGVWNLDVHRQTVRVRAVDGRLELVFDGVDERKGTVPLPDTKYG</sequence>
<dbReference type="EMBL" id="JAGIZQ010000005">
    <property type="protein sequence ID" value="KAH6627376.1"/>
    <property type="molecule type" value="Genomic_DNA"/>
</dbReference>
<protein>
    <submittedName>
        <fullName evidence="1">Uncharacterized protein</fullName>
    </submittedName>
</protein>
<organism evidence="1 2">
    <name type="scientific">Chaetomium tenue</name>
    <dbReference type="NCBI Taxonomy" id="1854479"/>
    <lineage>
        <taxon>Eukaryota</taxon>
        <taxon>Fungi</taxon>
        <taxon>Dikarya</taxon>
        <taxon>Ascomycota</taxon>
        <taxon>Pezizomycotina</taxon>
        <taxon>Sordariomycetes</taxon>
        <taxon>Sordariomycetidae</taxon>
        <taxon>Sordariales</taxon>
        <taxon>Chaetomiaceae</taxon>
        <taxon>Chaetomium</taxon>
    </lineage>
</organism>
<dbReference type="Proteomes" id="UP000724584">
    <property type="component" value="Unassembled WGS sequence"/>
</dbReference>
<keyword evidence="2" id="KW-1185">Reference proteome</keyword>